<keyword evidence="2" id="KW-0067">ATP-binding</keyword>
<keyword evidence="5" id="KW-1185">Reference proteome</keyword>
<feature type="non-terminal residue" evidence="4">
    <location>
        <position position="74"/>
    </location>
</feature>
<dbReference type="SMART" id="SM01086">
    <property type="entry name" value="ClpB_D2-small"/>
    <property type="match status" value="1"/>
</dbReference>
<dbReference type="PANTHER" id="PTHR48102">
    <property type="entry name" value="ATP-DEPENDENT CLP PROTEASE ATP-BINDING SUBUNIT CLPX-LIKE, MITOCHONDRIAL-RELATED"/>
    <property type="match status" value="1"/>
</dbReference>
<proteinExistence type="predicted"/>
<name>E1Z2T0_CHLVA</name>
<reference evidence="4 5" key="1">
    <citation type="journal article" date="2010" name="Plant Cell">
        <title>The Chlorella variabilis NC64A genome reveals adaptation to photosymbiosis, coevolution with viruses, and cryptic sex.</title>
        <authorList>
            <person name="Blanc G."/>
            <person name="Duncan G."/>
            <person name="Agarkova I."/>
            <person name="Borodovsky M."/>
            <person name="Gurnon J."/>
            <person name="Kuo A."/>
            <person name="Lindquist E."/>
            <person name="Lucas S."/>
            <person name="Pangilinan J."/>
            <person name="Polle J."/>
            <person name="Salamov A."/>
            <person name="Terry A."/>
            <person name="Yamada T."/>
            <person name="Dunigan D.D."/>
            <person name="Grigoriev I.V."/>
            <person name="Claverie J.M."/>
            <person name="Van Etten J.L."/>
        </authorList>
    </citation>
    <scope>NUCLEOTIDE SEQUENCE [LARGE SCALE GENOMIC DNA]</scope>
    <source>
        <strain evidence="4 5">NC64A</strain>
    </source>
</reference>
<accession>E1Z2T0</accession>
<dbReference type="GeneID" id="17359608"/>
<dbReference type="STRING" id="554065.E1Z2T0"/>
<feature type="domain" description="Clp ATPase C-terminal" evidence="3">
    <location>
        <begin position="4"/>
        <end position="74"/>
    </location>
</feature>
<protein>
    <recommendedName>
        <fullName evidence="3">Clp ATPase C-terminal domain-containing protein</fullName>
    </recommendedName>
</protein>
<dbReference type="InParanoid" id="E1Z2T0"/>
<dbReference type="Pfam" id="PF10431">
    <property type="entry name" value="ClpB_D2-small"/>
    <property type="match status" value="1"/>
</dbReference>
<dbReference type="GO" id="GO:0005759">
    <property type="term" value="C:mitochondrial matrix"/>
    <property type="evidence" value="ECO:0007669"/>
    <property type="project" value="TreeGrafter"/>
</dbReference>
<dbReference type="GO" id="GO:0005524">
    <property type="term" value="F:ATP binding"/>
    <property type="evidence" value="ECO:0007669"/>
    <property type="project" value="UniProtKB-KW"/>
</dbReference>
<evidence type="ECO:0000256" key="2">
    <source>
        <dbReference type="ARBA" id="ARBA00022840"/>
    </source>
</evidence>
<dbReference type="Gene3D" id="1.10.8.60">
    <property type="match status" value="1"/>
</dbReference>
<dbReference type="InterPro" id="IPR019489">
    <property type="entry name" value="Clp_ATPase_C"/>
</dbReference>
<dbReference type="Proteomes" id="UP000008141">
    <property type="component" value="Unassembled WGS sequence"/>
</dbReference>
<dbReference type="InterPro" id="IPR050052">
    <property type="entry name" value="ATP-dep_Clp_protease_ClpX"/>
</dbReference>
<keyword evidence="1" id="KW-0547">Nucleotide-binding</keyword>
<dbReference type="SUPFAM" id="SSF52540">
    <property type="entry name" value="P-loop containing nucleoside triphosphate hydrolases"/>
    <property type="match status" value="1"/>
</dbReference>
<sequence length="74" mass="8043">LQALDEQELAHVLCRPRNALSKQYSGIFGKNGCRFHATPAGVAAIAREARTKGVGARGLRSILERALLEAMFHV</sequence>
<dbReference type="PANTHER" id="PTHR48102:SF7">
    <property type="entry name" value="ATP-DEPENDENT CLP PROTEASE ATP-BINDING SUBUNIT CLPX-LIKE, MITOCHONDRIAL"/>
    <property type="match status" value="1"/>
</dbReference>
<evidence type="ECO:0000313" key="5">
    <source>
        <dbReference type="Proteomes" id="UP000008141"/>
    </source>
</evidence>
<dbReference type="KEGG" id="cvr:CHLNCDRAFT_15257"/>
<dbReference type="AlphaFoldDB" id="E1Z2T0"/>
<dbReference type="GO" id="GO:0051603">
    <property type="term" value="P:proteolysis involved in protein catabolic process"/>
    <property type="evidence" value="ECO:0007669"/>
    <property type="project" value="TreeGrafter"/>
</dbReference>
<dbReference type="InterPro" id="IPR027417">
    <property type="entry name" value="P-loop_NTPase"/>
</dbReference>
<dbReference type="EMBL" id="GL433835">
    <property type="protein sequence ID" value="EFN60050.1"/>
    <property type="molecule type" value="Genomic_DNA"/>
</dbReference>
<gene>
    <name evidence="4" type="ORF">CHLNCDRAFT_15257</name>
</gene>
<dbReference type="GO" id="GO:0016887">
    <property type="term" value="F:ATP hydrolysis activity"/>
    <property type="evidence" value="ECO:0007669"/>
    <property type="project" value="TreeGrafter"/>
</dbReference>
<evidence type="ECO:0000259" key="3">
    <source>
        <dbReference type="SMART" id="SM01086"/>
    </source>
</evidence>
<dbReference type="RefSeq" id="XP_005852152.1">
    <property type="nucleotide sequence ID" value="XM_005852090.1"/>
</dbReference>
<evidence type="ECO:0000256" key="1">
    <source>
        <dbReference type="ARBA" id="ARBA00022741"/>
    </source>
</evidence>
<dbReference type="OrthoDB" id="1721884at2759"/>
<feature type="non-terminal residue" evidence="4">
    <location>
        <position position="1"/>
    </location>
</feature>
<organism evidence="5">
    <name type="scientific">Chlorella variabilis</name>
    <name type="common">Green alga</name>
    <dbReference type="NCBI Taxonomy" id="554065"/>
    <lineage>
        <taxon>Eukaryota</taxon>
        <taxon>Viridiplantae</taxon>
        <taxon>Chlorophyta</taxon>
        <taxon>core chlorophytes</taxon>
        <taxon>Trebouxiophyceae</taxon>
        <taxon>Chlorellales</taxon>
        <taxon>Chlorellaceae</taxon>
        <taxon>Chlorella clade</taxon>
        <taxon>Chlorella</taxon>
    </lineage>
</organism>
<evidence type="ECO:0000313" key="4">
    <source>
        <dbReference type="EMBL" id="EFN60050.1"/>
    </source>
</evidence>
<dbReference type="eggNOG" id="KOG0745">
    <property type="taxonomic scope" value="Eukaryota"/>
</dbReference>